<dbReference type="EMBL" id="JAOVZR010000001">
    <property type="protein sequence ID" value="MCY0148671.1"/>
    <property type="molecule type" value="Genomic_DNA"/>
</dbReference>
<comment type="caution">
    <text evidence="1">The sequence shown here is derived from an EMBL/GenBank/DDBJ whole genome shotgun (WGS) entry which is preliminary data.</text>
</comment>
<reference evidence="1" key="1">
    <citation type="submission" date="2022-10" db="EMBL/GenBank/DDBJ databases">
        <title>Hoeflea sp. G2-23, isolated from marine algae.</title>
        <authorList>
            <person name="Kristyanto S."/>
            <person name="Kim J.M."/>
            <person name="Jeon C.O."/>
        </authorList>
    </citation>
    <scope>NUCLEOTIDE SEQUENCE</scope>
    <source>
        <strain evidence="1">G2-23</strain>
    </source>
</reference>
<dbReference type="Proteomes" id="UP001073227">
    <property type="component" value="Unassembled WGS sequence"/>
</dbReference>
<proteinExistence type="predicted"/>
<sequence length="50" mass="5440">MTTLWGLHMPEDIGSDALENGYVAIGWSAMGDISNLPKWSCPLKVVHQLG</sequence>
<protein>
    <submittedName>
        <fullName evidence="1">Uncharacterized protein</fullName>
    </submittedName>
</protein>
<organism evidence="1 2">
    <name type="scientific">Hoeflea algicola</name>
    <dbReference type="NCBI Taxonomy" id="2983763"/>
    <lineage>
        <taxon>Bacteria</taxon>
        <taxon>Pseudomonadati</taxon>
        <taxon>Pseudomonadota</taxon>
        <taxon>Alphaproteobacteria</taxon>
        <taxon>Hyphomicrobiales</taxon>
        <taxon>Rhizobiaceae</taxon>
        <taxon>Hoeflea</taxon>
    </lineage>
</organism>
<evidence type="ECO:0000313" key="2">
    <source>
        <dbReference type="Proteomes" id="UP001073227"/>
    </source>
</evidence>
<evidence type="ECO:0000313" key="1">
    <source>
        <dbReference type="EMBL" id="MCY0148671.1"/>
    </source>
</evidence>
<name>A0ABT3ZBP7_9HYPH</name>
<dbReference type="RefSeq" id="WP_267654210.1">
    <property type="nucleotide sequence ID" value="NZ_JAOVZR010000001.1"/>
</dbReference>
<accession>A0ABT3ZBP7</accession>
<gene>
    <name evidence="1" type="ORF">OEG84_13415</name>
</gene>
<keyword evidence="2" id="KW-1185">Reference proteome</keyword>